<dbReference type="GO" id="GO:0008610">
    <property type="term" value="P:lipid biosynthetic process"/>
    <property type="evidence" value="ECO:0007669"/>
    <property type="project" value="UniProtKB-ARBA"/>
</dbReference>
<dbReference type="Gene3D" id="3.30.559.10">
    <property type="entry name" value="Chloramphenicol acetyltransferase-like domain"/>
    <property type="match status" value="6"/>
</dbReference>
<keyword evidence="3" id="KW-0596">Phosphopantetheine</keyword>
<dbReference type="FunFam" id="1.10.1200.10:FF:000005">
    <property type="entry name" value="Nonribosomal peptide synthetase 1"/>
    <property type="match status" value="2"/>
</dbReference>
<dbReference type="CDD" id="cd19534">
    <property type="entry name" value="E_NRPS"/>
    <property type="match status" value="1"/>
</dbReference>
<dbReference type="PROSITE" id="PS00012">
    <property type="entry name" value="PHOSPHOPANTETHEINE"/>
    <property type="match status" value="3"/>
</dbReference>
<dbReference type="CDD" id="cd05930">
    <property type="entry name" value="A_NRPS"/>
    <property type="match status" value="1"/>
</dbReference>
<evidence type="ECO:0000313" key="8">
    <source>
        <dbReference type="EMBL" id="GCE28515.1"/>
    </source>
</evidence>
<dbReference type="EMBL" id="BIFT01000001">
    <property type="protein sequence ID" value="GCE28515.1"/>
    <property type="molecule type" value="Genomic_DNA"/>
</dbReference>
<dbReference type="CDD" id="cd17643">
    <property type="entry name" value="A_NRPS_Cytc1-like"/>
    <property type="match status" value="1"/>
</dbReference>
<dbReference type="InterPro" id="IPR010060">
    <property type="entry name" value="NRPS_synth"/>
</dbReference>
<dbReference type="RefSeq" id="WP_161982257.1">
    <property type="nucleotide sequence ID" value="NZ_BIFT01000001.1"/>
</dbReference>
<evidence type="ECO:0000259" key="7">
    <source>
        <dbReference type="PROSITE" id="PS50075"/>
    </source>
</evidence>
<dbReference type="PANTHER" id="PTHR45527">
    <property type="entry name" value="NONRIBOSOMAL PEPTIDE SYNTHETASE"/>
    <property type="match status" value="1"/>
</dbReference>
<dbReference type="PANTHER" id="PTHR45527:SF14">
    <property type="entry name" value="PLIPASTATIN SYNTHASE SUBUNIT B"/>
    <property type="match status" value="1"/>
</dbReference>
<dbReference type="InterPro" id="IPR036736">
    <property type="entry name" value="ACP-like_sf"/>
</dbReference>
<comment type="cofactor">
    <cofactor evidence="1">
        <name>pantetheine 4'-phosphate</name>
        <dbReference type="ChEBI" id="CHEBI:47942"/>
    </cofactor>
</comment>
<dbReference type="InterPro" id="IPR025110">
    <property type="entry name" value="AMP-bd_C"/>
</dbReference>
<dbReference type="FunFam" id="3.40.50.12780:FF:000012">
    <property type="entry name" value="Non-ribosomal peptide synthetase"/>
    <property type="match status" value="4"/>
</dbReference>
<dbReference type="InterPro" id="IPR010071">
    <property type="entry name" value="AA_adenyl_dom"/>
</dbReference>
<dbReference type="Gene3D" id="1.10.1200.10">
    <property type="entry name" value="ACP-like"/>
    <property type="match status" value="4"/>
</dbReference>
<evidence type="ECO:0000256" key="3">
    <source>
        <dbReference type="ARBA" id="ARBA00022450"/>
    </source>
</evidence>
<dbReference type="SUPFAM" id="SSF52777">
    <property type="entry name" value="CoA-dependent acyltransferases"/>
    <property type="match status" value="12"/>
</dbReference>
<comment type="caution">
    <text evidence="8">The sequence shown here is derived from an EMBL/GenBank/DDBJ whole genome shotgun (WGS) entry which is preliminary data.</text>
</comment>
<name>A0A402BAY8_9CHLR</name>
<dbReference type="SUPFAM" id="SSF56801">
    <property type="entry name" value="Acetyl-CoA synthetase-like"/>
    <property type="match status" value="4"/>
</dbReference>
<sequence length="5242" mass="589773">MQDFSQLSAAKQKLLQQHLRSKLAQQQSTRQQEIPHRRPQGPVALSFAQQRLWFLQQLDAKATSYNLPGAYQLTGPLYIAVLWHSIQEIVRRHETLRTQFVAHDGSPEQVILPERTLPLPLIDLSLLTGSQQQREVQRLSTQDAQRPFQLDKGPLFRIHLVRMQSDRHVLLFLFHHIIFDAWSIGLFIHELNVLYAAFMHQHSSPLTELPVSYSDYAVWQRQWFQGSVREQQTQYWLTQLQGMSPLNLPTDRPRPSMLSMKGAHYRARFPYSLLARLKALSQQEGVTLFMALVSTFQILAHRYTHQDDIVIGTSIANRLRPGTEHIIGFLVNTLLLRTDLSGNPSFQTVLKRVQRVIRDALTHQDMPFEELVAAIQTDRSWSTQPPLQVLFVFNNTPATQLQLGQTTAQPLMVESGSAKFDIMVEIQEVADGLDISFEYSTDLFEEDTIARLIAHWRNIIASATSQPAQRIGYLPFLNPEEEQRLLVGWNATTTDYPLATSFLHLFAAQVARTPDRVALVYGNQSLTYQEVDYQTTLLARRLLGAGVTTETLVALYLERSANLLITILAIWKCGGTYLPLDPAYPQERLLAIVGDAQPWLIITTVSLHATLTPAPSVKVYRLDDSPYDGVGDKERPCLPVIHPRQLAYIIYTSGSTGRPKGVMVTQQGMLNHLLAKVDDLQLSADDSVAQTASHCFDISVWQLLAALLTGGQTHIFSDDCSHDPEALHQQTQTSGITILEVVPSLLSVILQIETERHTAALSSLRWLVVTGEALPVSLCQHWFEQYSQLPLVNAYGPTECSDDVTHAFIYRGEESTSSLSMPIGRPIANTQIYILDEHLLPVPIGHSGQIYVGGVGVGRGYLHDVEKTARAFIPDPFTTTAGSCLYHTGDVGRYRADGSIEFLGRVDQQIKLRGYRIELGEIEALIAREDSVRECVVNLWEGTSGDQHLIAYVVPEDGEDFEVELVRQTLAQQLPAYMLPSAILPLPAFPLTPNGKIDRRSLPIPSFTSAQSTLPALPPSPTEELLASIFAEVLQLPHVSVTDQFFALGGHSLLATQVIARVRQRFHLDLPVRALFEAPGVRALARLIEQQRSSSSTSALSRPPLLPVDRNRPLPLSFAQQRLWFLHQFDPTTLAYHLPVALQLQGTLQLAALTQSFQQLLDRHEILRTTLHSQDGETFQQIEPSSTFLLPLVDLTGLPLAEQSSAPLLQQLLRIPFDLRHGPLLRGLLLRLASQEHVLLLSMDHSISDGWSMGILLREIRALYQAACDGQTPALPPLPVQYADFALWQRQLLSADYLAPHLHYWQQQLGQLPTLQLPTDFPRPALQTFTGARQRVRLSGAQRAQLVALSQRSGSTLFMTLLSLFGLLLARYSGQQDLPIGTPIANRTQPELEGLIGFFVNTLVLRLSLVGDPSFEQLVARVRELTLDAYAHQEVPFEQVVESLQLPRDPARSPLFQVMFVLQNATPLTQVSESFAGLQPTLLDVQPVGAKFDLTLTVDEETEGLSCTFEYNRDLFAAATIQRLARHWLLLVDAALAHPEQPVGTLPLLTPEDRHLLLEVVNATETPYAFERSIQQRLAEQFASRPDQIAVTFEQQQLSYGELERRSNQLAHFLHAQGIGPDRLVGLCLQRSLELVIAILAVLKAGGAYVPLDPDYPTERLRFLIEDTHLSLVLTQYPLLPLLPSSDCRRLCLDRDWILIAGESDAPLPTLVHPEQLAYMIYTSGSTGLPKGAMNTQQALLNRLLWMQQRYQLDATDCVLQKTPFSFDVSVWEFFWPLLAGARLLLAAPEGQRDSAYLVALIRQQAVSLCHFVPSMLSVFLQEPEVSHCQSLRDVICSGEALSFELQQRFFARLGAGLHNLYGPTEAAIDVTAWTCQPESLRREVPIGRPIANLRVYVLDERLRPLPIGVPGELYLGGIGLARGYAERPALTAERFVPDPLSQQPGARLYRTGDRVRWLEDGTLSYLGRLDFQVKIRGQRIELGEIEQQLERHPAVREAVVLAREEQPGHPYLAAYLVIQQDNAPTQEELLKYLQGKLPHYMLPAHFLLLDELPLTTNGKVDRKALPAPQRSLRQRQTDFVAPRTPEEELLAGIWSTVLDLPRVSIYDNFFSLGGDSILSLQAVSKARKAGLQLQVKDFFQYQTIAELSPLLHIQEVIVDAPSGPHTGPVPLTPVQHWFFSQQLPAPDYWNQAILLKLSPTISLTLLEQALCAVLQQHEILHTRFHYEQETWQATIPAQFGTPDITRIDLSHIPASEQEAMIVQLTNHYHASLKLTTGLLSRIVLFETDPGKDRQLLIVIHHLVIDGVSWRILLEDVHNALQGQDSKRAGTQNTYQQWAEKLRVYAQSERLLAEVAYWQAALDHPVRPLHRDFPDGENLEASARTISFTLSHAATTALLQQVPAAYNMRINDTLLAALALAFDDWQHLPLFVDVEGHGREELFADFDPSQAIGWFTSIFPLYISISHAWDLDRSLVDIKEQIRAIPDHGIGYGLLRYLCQQSGVRDTLARYPQAEVSFNYLGQFDQIMHTTGFSLAQSTIGLTHQPAGPRPYLIEIVGSINEQQLTLGFTYSAHIHRADTIQRLVDTFYKRLTNLIAYCQQPGVGRYTPSDFPLITLTQEQLDTLVQSAAKNHIQQGQSARECIQDIYPLTPTQHGLLFHSLYALHEGVYVQQTTFTIDGALDIEHLLAAWQEVTQRHTVLRTALRIEPPVQIVYRAAQVPLRTFDWQDLAAAEQDAQLQAYLKQDREQGFLLDQPPLQRLAIFHLGQDSTMVCWSYHHAILDGWSIPLVFNDILVSYQARVRNQPCQWQSVRAYRDYVAWLQQQSSEASEHFWRSSLQGIQYPTPLPDKQTDQKRPAAVTYLERTALLTADDTQKLQAFTRHYHITIHSLLQGIWALLLSRYSGESTVLFGTTVAGRPAELIGVEMMVGLFINTLPLAIRIPAHENVVAWLQQLQLHNAELQQYEYSSLVQIQAWNEVAQGRPLFESILVVENYPLDSIIEDTRNVLDIHSIQTDEQTNYPLVLMVVPGEQLHIKFVYDSTFFTQMTIERLLETIHTLIKRIMNKPEQEVDTLLQITQNEQQQLRAWNATETPYALECSIQQRLAEQFASRPDQIAVIFEQQQLSYGELERRSNQLAHFLHAQGIGPDRLVGLCLQRSLELVIAILAILKAGGAYVPLDPDYPTERLRFLIEDTHLSLVLTQYPLLPMLPSSDCRRLCLDRDWILIAGESDAPLPTLVHPEQLAYMIYTSGSTGLPKGAMNTQRALLNRLLWMQQRYQLDATDCVLQKTPFSFDVSVWEFFWPLLAGARLLLAAPEGQRDSAYLVALIRQQAVSLCHFVPSMLSVFLQEPEVSHCQSLRDVICSGEALSFELQQRFFARLGAGLHNLYGPTEAAIDVTAWTCQPESLRREVPIGRPIANLRVYVLDERLRPLPVGVPGELYLGGIGLARGYAERPALTAERFVPDPLSQQPGARLYRTGDRVRWLEDGTLSYLGRLDFQVKIRGQRIELGEIEQQLERHPAVREAVVLAREEQPGHAYLAAYVVPEDGEDFEVELVRQTLAQQLPAYMLPSAILPLPAFPLTPNGKIDRRSLPIPSFTSAQSTLPALPPSPTEELLASIFAEVLQLPRVSVTDQFFALGGHSLLATQVVARVRQRFHLDLPVRALFEAPGVRALARLIEQQHSSSSTSALSRPPLLPVDRNRPLPLSFAQQRLWFLHQFDPTTLAYHLPVALQLQGTLQLAALTQSFQQLLDRHEILRTTLHSQDGETFQQIEPSSTFLLPLVDLTGLPPAEQSSAPLLQQLLRIPFDLRHGPLLRGLLLRLASQEHVLLLSMDHSISDGWSMGILLREIRALYQAACDGQTPALPPLPVQYADFALWQRQLLSADYLAPHLHYWQQQLGQLPTLQLPTDFPRPALQTFTGARQRVRLSSAQRAQLVALSQRSGSTLFMTLLSLFGLLLARYSGQQDLPIGTPIANRTQPELEGLIGFFVNTLVLRLSLVGDPSFEQLVARVRELTLDAYAHQEVPFEQVVESLQLPRDPARSPLFQVMFVLQNATPLTQVSESFAGLQPTLLDVQPVGAKFDLTLTVDEETEGLSCTFEYNRDLFAAATIQRLARHWLLLVDAALAHPEQPVGTLPLLTPEERQQILGAQTAHQIKTNADRHALPYYIEQQVLLQPDAIGLVFQDEQITYTELNQRANQLAHFLHSQGARIGMPIGVYLERSLALPLAILAILKAGGTYVPLDPSLPPERLAFMLADTAMPLLLTQQAWRERIPSELTHVLVIDAYQEQLTALPEHNLPTISSEVPAYIIYTSGSTGTPKGVVVQHKQAARLFQTTEQQFHFQASDTWTLFHSYAFDFSVWEIWGPLLYGGKLVVVPYLVTRDPDMFHHLLEEQAVTILNQTPSAFQQLVQSNQRLGSPRQLALRFIIFGGEALDPQRLQPWIDVYGLENPQLINMYGITETTVHVTYHQITARDVAGEAGSTIGSALVDLQLYVLDRYLQCVPFGVAGELYVGGEGVSAGYLQRPALTAERFIPHPYSQIGGARLYRTGDLACLHIDGTFQYLGRIDEQVKIRGFRIELGEIEAQLVRHPHIQDAIVLARGEMGEERNLIAYIVPQQQASLSIQVLRAFLQTALPDYMLPSAFVQVESFPLTRNGKVDRQALFLIEDQSHVGEREVEGEQLHNPLEALVADTWREILGVPVSSARDNFFAIGGQSLLATRVIAQLRKVVQSDLPLHLIFEYPTVEGLAQQIEQRIAGAPIAQTPPLVPLAQGQTAPLSFAQQRLWFLDQLESGSSAYTIPIAVELQGRLHLRALEQSIATIIERHESLRTHIVVENDQPIQVIQQPGTFQLPIIDLSTLDREAQTRITRTLLRQNADRSFNLTTGPLFATTLIRLEPTRYLFLWSMHHIIADGWSLDVLVRELSALYNHVATQVPFSLASLPIQYRDYAIWQRQWLRGTLLAQHLDYWREQLKGVRPLEITTDYPRPPRPTQHGAHYIFTLPAQLKDAIHRAGQQEGTTLFMTLLAAFQIFLYRYTGQADVVVGTDIANRTHVETEGLIGFFVNLLPLRTNLSGNPSFQHVLQRVRDVVLGAYKHYDTPFEMLVEHLRPEHEPNRLPIVQILLVLQNQPQSEPQMVDLTLQVLQHEITSAKFEIALFLQEGKDGLEGIVVYNTDLFKEETIATMMQQFVTLLDSATQHSDTPINLLTRHNQLELSREAQQRKERLSTGLRKLKRGKATT</sequence>
<comment type="similarity">
    <text evidence="2">Belongs to the ATP-dependent AMP-binding enzyme family.</text>
</comment>
<dbReference type="Gene3D" id="3.30.300.30">
    <property type="match status" value="4"/>
</dbReference>
<dbReference type="Gene3D" id="3.30.559.30">
    <property type="entry name" value="Nonribosomal peptide synthetase, condensation domain"/>
    <property type="match status" value="6"/>
</dbReference>
<dbReference type="GO" id="GO:0017000">
    <property type="term" value="P:antibiotic biosynthetic process"/>
    <property type="evidence" value="ECO:0007669"/>
    <property type="project" value="UniProtKB-KW"/>
</dbReference>
<dbReference type="InterPro" id="IPR001242">
    <property type="entry name" value="Condensation_dom"/>
</dbReference>
<dbReference type="CDD" id="cd19543">
    <property type="entry name" value="DCL_NRPS"/>
    <property type="match status" value="1"/>
</dbReference>
<dbReference type="PROSITE" id="PS50075">
    <property type="entry name" value="CARRIER"/>
    <property type="match status" value="4"/>
</dbReference>
<feature type="domain" description="Carrier" evidence="7">
    <location>
        <begin position="1017"/>
        <end position="1092"/>
    </location>
</feature>
<dbReference type="FunFam" id="3.40.50.980:FF:000002">
    <property type="entry name" value="Enterobactin synthetase component F"/>
    <property type="match status" value="3"/>
</dbReference>
<reference evidence="9" key="1">
    <citation type="submission" date="2018-12" db="EMBL/GenBank/DDBJ databases">
        <title>Tengunoibacter tsumagoiensis gen. nov., sp. nov., Dictyobacter kobayashii sp. nov., D. alpinus sp. nov., and D. joshuensis sp. nov. and description of Dictyobacteraceae fam. nov. within the order Ktedonobacterales isolated from Tengu-no-mugimeshi.</title>
        <authorList>
            <person name="Wang C.M."/>
            <person name="Zheng Y."/>
            <person name="Sakai Y."/>
            <person name="Toyoda A."/>
            <person name="Minakuchi Y."/>
            <person name="Abe K."/>
            <person name="Yokota A."/>
            <person name="Yabe S."/>
        </authorList>
    </citation>
    <scope>NUCLEOTIDE SEQUENCE [LARGE SCALE GENOMIC DNA]</scope>
    <source>
        <strain evidence="9">Uno16</strain>
    </source>
</reference>
<evidence type="ECO:0000256" key="4">
    <source>
        <dbReference type="ARBA" id="ARBA00022553"/>
    </source>
</evidence>
<evidence type="ECO:0000256" key="6">
    <source>
        <dbReference type="ARBA" id="ARBA00023194"/>
    </source>
</evidence>
<gene>
    <name evidence="8" type="ORF">KDA_39990</name>
</gene>
<dbReference type="GO" id="GO:0044550">
    <property type="term" value="P:secondary metabolite biosynthetic process"/>
    <property type="evidence" value="ECO:0007669"/>
    <property type="project" value="UniProtKB-ARBA"/>
</dbReference>
<dbReference type="InterPro" id="IPR009081">
    <property type="entry name" value="PP-bd_ACP"/>
</dbReference>
<dbReference type="Pfam" id="PF00550">
    <property type="entry name" value="PP-binding"/>
    <property type="match status" value="4"/>
</dbReference>
<dbReference type="NCBIfam" id="TIGR01733">
    <property type="entry name" value="AA-adenyl-dom"/>
    <property type="match status" value="4"/>
</dbReference>
<dbReference type="GO" id="GO:0003824">
    <property type="term" value="F:catalytic activity"/>
    <property type="evidence" value="ECO:0007669"/>
    <property type="project" value="InterPro"/>
</dbReference>
<protein>
    <recommendedName>
        <fullName evidence="7">Carrier domain-containing protein</fullName>
    </recommendedName>
</protein>
<dbReference type="NCBIfam" id="NF003417">
    <property type="entry name" value="PRK04813.1"/>
    <property type="match status" value="4"/>
</dbReference>
<dbReference type="Gene3D" id="2.30.38.10">
    <property type="entry name" value="Luciferase, Domain 3"/>
    <property type="match status" value="4"/>
</dbReference>
<dbReference type="CDD" id="cd19531">
    <property type="entry name" value="LCL_NRPS-like"/>
    <property type="match status" value="4"/>
</dbReference>
<dbReference type="FunFam" id="2.30.38.10:FF:000001">
    <property type="entry name" value="Non-ribosomal peptide synthetase PvdI"/>
    <property type="match status" value="2"/>
</dbReference>
<feature type="domain" description="Carrier" evidence="7">
    <location>
        <begin position="3608"/>
        <end position="3683"/>
    </location>
</feature>
<evidence type="ECO:0000256" key="2">
    <source>
        <dbReference type="ARBA" id="ARBA00006432"/>
    </source>
</evidence>
<dbReference type="Proteomes" id="UP000287171">
    <property type="component" value="Unassembled WGS sequence"/>
</dbReference>
<dbReference type="GO" id="GO:0005829">
    <property type="term" value="C:cytosol"/>
    <property type="evidence" value="ECO:0007669"/>
    <property type="project" value="TreeGrafter"/>
</dbReference>
<feature type="domain" description="Carrier" evidence="7">
    <location>
        <begin position="2082"/>
        <end position="2156"/>
    </location>
</feature>
<accession>A0A402BAY8</accession>
<dbReference type="Pfam" id="PF00501">
    <property type="entry name" value="AMP-binding"/>
    <property type="match status" value="4"/>
</dbReference>
<dbReference type="InterPro" id="IPR045851">
    <property type="entry name" value="AMP-bd_C_sf"/>
</dbReference>
<dbReference type="GO" id="GO:0043041">
    <property type="term" value="P:amino acid activation for nonribosomal peptide biosynthetic process"/>
    <property type="evidence" value="ECO:0007669"/>
    <property type="project" value="TreeGrafter"/>
</dbReference>
<dbReference type="CDD" id="cd17646">
    <property type="entry name" value="A_NRPS_AB3403-like"/>
    <property type="match status" value="2"/>
</dbReference>
<organism evidence="8 9">
    <name type="scientific">Dictyobacter alpinus</name>
    <dbReference type="NCBI Taxonomy" id="2014873"/>
    <lineage>
        <taxon>Bacteria</taxon>
        <taxon>Bacillati</taxon>
        <taxon>Chloroflexota</taxon>
        <taxon>Ktedonobacteria</taxon>
        <taxon>Ktedonobacterales</taxon>
        <taxon>Dictyobacteraceae</taxon>
        <taxon>Dictyobacter</taxon>
    </lineage>
</organism>
<dbReference type="PROSITE" id="PS00455">
    <property type="entry name" value="AMP_BINDING"/>
    <property type="match status" value="4"/>
</dbReference>
<dbReference type="InterPro" id="IPR006162">
    <property type="entry name" value="Ppantetheine_attach_site"/>
</dbReference>
<dbReference type="SMART" id="SM00823">
    <property type="entry name" value="PKS_PP"/>
    <property type="match status" value="4"/>
</dbReference>
<dbReference type="SUPFAM" id="SSF47336">
    <property type="entry name" value="ACP-like"/>
    <property type="match status" value="4"/>
</dbReference>
<dbReference type="Pfam" id="PF13193">
    <property type="entry name" value="AMP-binding_C"/>
    <property type="match status" value="4"/>
</dbReference>
<dbReference type="FunFam" id="3.30.559.10:FF:000012">
    <property type="entry name" value="Non-ribosomal peptide synthetase"/>
    <property type="match status" value="2"/>
</dbReference>
<dbReference type="FunFam" id="3.30.300.30:FF:000010">
    <property type="entry name" value="Enterobactin synthetase component F"/>
    <property type="match status" value="4"/>
</dbReference>
<evidence type="ECO:0000313" key="9">
    <source>
        <dbReference type="Proteomes" id="UP000287171"/>
    </source>
</evidence>
<evidence type="ECO:0000256" key="1">
    <source>
        <dbReference type="ARBA" id="ARBA00001957"/>
    </source>
</evidence>
<dbReference type="Gene3D" id="3.40.50.980">
    <property type="match status" value="8"/>
</dbReference>
<dbReference type="GO" id="GO:0072330">
    <property type="term" value="P:monocarboxylic acid biosynthetic process"/>
    <property type="evidence" value="ECO:0007669"/>
    <property type="project" value="UniProtKB-ARBA"/>
</dbReference>
<evidence type="ECO:0000256" key="5">
    <source>
        <dbReference type="ARBA" id="ARBA00022737"/>
    </source>
</evidence>
<keyword evidence="6" id="KW-0045">Antibiotic biosynthesis</keyword>
<dbReference type="InterPro" id="IPR020806">
    <property type="entry name" value="PKS_PP-bd"/>
</dbReference>
<dbReference type="InterPro" id="IPR023213">
    <property type="entry name" value="CAT-like_dom_sf"/>
</dbReference>
<dbReference type="NCBIfam" id="NF004282">
    <property type="entry name" value="PRK05691.1"/>
    <property type="match status" value="7"/>
</dbReference>
<dbReference type="GO" id="GO:0031177">
    <property type="term" value="F:phosphopantetheine binding"/>
    <property type="evidence" value="ECO:0007669"/>
    <property type="project" value="InterPro"/>
</dbReference>
<keyword evidence="9" id="KW-1185">Reference proteome</keyword>
<keyword evidence="4" id="KW-0597">Phosphoprotein</keyword>
<feature type="domain" description="Carrier" evidence="7">
    <location>
        <begin position="4683"/>
        <end position="4758"/>
    </location>
</feature>
<dbReference type="FunFam" id="3.40.50.980:FF:000001">
    <property type="entry name" value="Non-ribosomal peptide synthetase"/>
    <property type="match status" value="4"/>
</dbReference>
<dbReference type="Pfam" id="PF00668">
    <property type="entry name" value="Condensation"/>
    <property type="match status" value="6"/>
</dbReference>
<proteinExistence type="inferred from homology"/>
<dbReference type="InterPro" id="IPR000873">
    <property type="entry name" value="AMP-dep_synth/lig_dom"/>
</dbReference>
<dbReference type="FunFam" id="1.10.1200.10:FF:000016">
    <property type="entry name" value="Non-ribosomal peptide synthase"/>
    <property type="match status" value="1"/>
</dbReference>
<keyword evidence="5" id="KW-0677">Repeat</keyword>
<dbReference type="NCBIfam" id="TIGR01720">
    <property type="entry name" value="NRPS-para261"/>
    <property type="match status" value="1"/>
</dbReference>
<dbReference type="InterPro" id="IPR020845">
    <property type="entry name" value="AMP-binding_CS"/>
</dbReference>